<name>A0A815FAI5_9BILA</name>
<evidence type="ECO:0000313" key="4">
    <source>
        <dbReference type="Proteomes" id="UP000663845"/>
    </source>
</evidence>
<dbReference type="Proteomes" id="UP000663845">
    <property type="component" value="Unassembled WGS sequence"/>
</dbReference>
<evidence type="ECO:0000259" key="2">
    <source>
        <dbReference type="Pfam" id="PF26215"/>
    </source>
</evidence>
<dbReference type="Pfam" id="PF26215">
    <property type="entry name" value="HTH_animal"/>
    <property type="match status" value="1"/>
</dbReference>
<dbReference type="AlphaFoldDB" id="A0A815FAI5"/>
<accession>A0A815FAI5</accession>
<dbReference type="PANTHER" id="PTHR21301:SF10">
    <property type="entry name" value="REVERSE TRANSCRIPTASE DOMAIN-CONTAINING PROTEIN"/>
    <property type="match status" value="1"/>
</dbReference>
<organism evidence="3 4">
    <name type="scientific">Adineta steineri</name>
    <dbReference type="NCBI Taxonomy" id="433720"/>
    <lineage>
        <taxon>Eukaryota</taxon>
        <taxon>Metazoa</taxon>
        <taxon>Spiralia</taxon>
        <taxon>Gnathifera</taxon>
        <taxon>Rotifera</taxon>
        <taxon>Eurotatoria</taxon>
        <taxon>Bdelloidea</taxon>
        <taxon>Adinetida</taxon>
        <taxon>Adinetidae</taxon>
        <taxon>Adineta</taxon>
    </lineage>
</organism>
<dbReference type="EMBL" id="CAJNOG010000636">
    <property type="protein sequence ID" value="CAF1322634.1"/>
    <property type="molecule type" value="Genomic_DNA"/>
</dbReference>
<evidence type="ECO:0000313" key="3">
    <source>
        <dbReference type="EMBL" id="CAF1322634.1"/>
    </source>
</evidence>
<feature type="region of interest" description="Disordered" evidence="1">
    <location>
        <begin position="862"/>
        <end position="906"/>
    </location>
</feature>
<feature type="compositionally biased region" description="Pro residues" evidence="1">
    <location>
        <begin position="896"/>
        <end position="906"/>
    </location>
</feature>
<sequence>MYKLANSNDHEQCQHFVTDRLIELNRHIDQCTAELITQSRPCPKKLLPIEELDCKLKEFVSEQQTHLMKKINARLIRYQDMIEEKKLFQILSTYTLTNIQKNIIERLINLRQKQLEVFEELLQFETQVSMELLPQDFDHLETFIAPTLYSSIVKDHLTIMTLKQKRYKTIQEIKRIWLNIYTDAYEIQYQDYEHQYKRELDTFKSISANDNQINETTLPIDSFMTYINHRTKRMKQEIYSEKLSIYRRKLLRRHRRRLELKTKLIPIRPTVIIDLIRHPFTATELAYLSRGPTYIRPNQSALRPAAQREKQIDKESTTIIDKLKRFMASLENPGKIPSTARLYKSYLKRLRAHLFSCYMTPLTLIDQIRARREFRMVKSIQRKLKKYRLILRQTDKSGVFHIGHANDYKRKASQYREKTGAYEELPTNPFNEILYNTTHLLNQMKAHTKIPEWQRLKMLPVRAKTQLAYQYFLPKVHKNGTPLRPIINTIHAATKAISQFLDRMIRPLFDRYVRQTTIVDGVDLLTKLQIYIQQGHFTASTLFVTFDITNLYTMLPQEESLIILAEFLHEHHSDRLNGISIETIIELSRIVLQANAFVYDNKFYRQIIGGAMGSPFTLTLANIFMWKWEKQALIPKLLPHEIFEYQIGKSLPFLDVLLHNNNGILLSSVYHKPAAEPAVLSFLSDHPRHTFRNILQTLLIRAIRYSSTFEAFNIERRDIRLLLLYNGYPSTYIHEQFQEFFMKHCVSSSSSTLPLIDNEQEFYRLRENLSAQPSIKQEIVKKNAATVEITTKKQANQETTTQIMETRVKRKNDDKFKNTIFIQCIHEARLEGVKRHIHEIHDNYFKSTDHGNIRLVVGHRNNPNLDFELTNKRPRSILLKDPTKKSKDEPELDQPAAPPPPPQPTA</sequence>
<protein>
    <recommendedName>
        <fullName evidence="2">Helix-turn-helix domain-containing protein</fullName>
    </recommendedName>
</protein>
<evidence type="ECO:0000256" key="1">
    <source>
        <dbReference type="SAM" id="MobiDB-lite"/>
    </source>
</evidence>
<dbReference type="PANTHER" id="PTHR21301">
    <property type="entry name" value="REVERSE TRANSCRIPTASE"/>
    <property type="match status" value="1"/>
</dbReference>
<reference evidence="3" key="1">
    <citation type="submission" date="2021-02" db="EMBL/GenBank/DDBJ databases">
        <authorList>
            <person name="Nowell W R."/>
        </authorList>
    </citation>
    <scope>NUCLEOTIDE SEQUENCE</scope>
</reference>
<dbReference type="InterPro" id="IPR058912">
    <property type="entry name" value="HTH_animal"/>
</dbReference>
<gene>
    <name evidence="3" type="ORF">JYZ213_LOCUS33494</name>
</gene>
<proteinExistence type="predicted"/>
<feature type="domain" description="Helix-turn-helix" evidence="2">
    <location>
        <begin position="679"/>
        <end position="738"/>
    </location>
</feature>
<comment type="caution">
    <text evidence="3">The sequence shown here is derived from an EMBL/GenBank/DDBJ whole genome shotgun (WGS) entry which is preliminary data.</text>
</comment>